<evidence type="ECO:0000256" key="1">
    <source>
        <dbReference type="SAM" id="MobiDB-lite"/>
    </source>
</evidence>
<sequence>MPGPDLPNTSLFSAIERLKLATTNLPLSTPEGSISGPIWRNFNISPHNIKGAIFEKIDQAYTRCFSRLPDSSADPIDNILRGPYGMDIVIRFFEEFGQLTDLVYTRIASLPSDPPTTSPRKRRRTGSDRQRKPKCRARVVGEKEGEPNSSSDSEFHPQSTPTSSDLDEHSSNSDIDQDTASHTTKRLKVQHHANERQKVRH</sequence>
<feature type="compositionally biased region" description="Basic and acidic residues" evidence="1">
    <location>
        <begin position="192"/>
        <end position="201"/>
    </location>
</feature>
<reference evidence="2 3" key="1">
    <citation type="journal article" date="2013" name="J. Biotechnol.">
        <title>Establishment and interpretation of the genome sequence of the phytopathogenic fungus Rhizoctonia solani AG1-IB isolate 7/3/14.</title>
        <authorList>
            <person name="Wibberg D.W."/>
            <person name="Jelonek L.J."/>
            <person name="Rupp O.R."/>
            <person name="Hennig M.H."/>
            <person name="Eikmeyer F.E."/>
            <person name="Goesmann A.G."/>
            <person name="Hartmann A.H."/>
            <person name="Borriss R.B."/>
            <person name="Grosch R.G."/>
            <person name="Puehler A.P."/>
            <person name="Schlueter A.S."/>
        </authorList>
    </citation>
    <scope>NUCLEOTIDE SEQUENCE [LARGE SCALE GENOMIC DNA]</scope>
    <source>
        <strain evidence="3">AG1-IB / isolate 7/3/14</strain>
    </source>
</reference>
<feature type="compositionally biased region" description="Polar residues" evidence="1">
    <location>
        <begin position="172"/>
        <end position="182"/>
    </location>
</feature>
<dbReference type="HOGENOM" id="CLU_1361259_0_0_1"/>
<feature type="compositionally biased region" description="Polar residues" evidence="1">
    <location>
        <begin position="147"/>
        <end position="164"/>
    </location>
</feature>
<dbReference type="EMBL" id="CAOJ01018556">
    <property type="protein sequence ID" value="CCO38131.1"/>
    <property type="molecule type" value="Genomic_DNA"/>
</dbReference>
<proteinExistence type="predicted"/>
<organism evidence="2 3">
    <name type="scientific">Thanatephorus cucumeris (strain AG1-IB / isolate 7/3/14)</name>
    <name type="common">Lettuce bottom rot fungus</name>
    <name type="synonym">Rhizoctonia solani</name>
    <dbReference type="NCBI Taxonomy" id="1108050"/>
    <lineage>
        <taxon>Eukaryota</taxon>
        <taxon>Fungi</taxon>
        <taxon>Dikarya</taxon>
        <taxon>Basidiomycota</taxon>
        <taxon>Agaricomycotina</taxon>
        <taxon>Agaricomycetes</taxon>
        <taxon>Cantharellales</taxon>
        <taxon>Ceratobasidiaceae</taxon>
        <taxon>Rhizoctonia</taxon>
        <taxon>Rhizoctonia solani AG-1</taxon>
    </lineage>
</organism>
<dbReference type="Proteomes" id="UP000012065">
    <property type="component" value="Unassembled WGS sequence"/>
</dbReference>
<comment type="caution">
    <text evidence="2">The sequence shown here is derived from an EMBL/GenBank/DDBJ whole genome shotgun (WGS) entry which is preliminary data.</text>
</comment>
<evidence type="ECO:0000313" key="3">
    <source>
        <dbReference type="Proteomes" id="UP000012065"/>
    </source>
</evidence>
<accession>M5CFA2</accession>
<feature type="region of interest" description="Disordered" evidence="1">
    <location>
        <begin position="109"/>
        <end position="201"/>
    </location>
</feature>
<evidence type="ECO:0000313" key="2">
    <source>
        <dbReference type="EMBL" id="CCO38131.1"/>
    </source>
</evidence>
<dbReference type="AlphaFoldDB" id="M5CFA2"/>
<name>M5CFA2_THACB</name>
<gene>
    <name evidence="2" type="ORF">BN14_12296</name>
</gene>
<protein>
    <submittedName>
        <fullName evidence="2">Uncharacterized protein</fullName>
    </submittedName>
</protein>